<dbReference type="GO" id="GO:0008299">
    <property type="term" value="P:isoprenoid biosynthetic process"/>
    <property type="evidence" value="ECO:0007669"/>
    <property type="project" value="UniProtKB-ARBA"/>
</dbReference>
<gene>
    <name evidence="7" type="ORF">CERSUDRAFT_96486</name>
</gene>
<accession>M2PH56</accession>
<dbReference type="GO" id="GO:0046872">
    <property type="term" value="F:metal ion binding"/>
    <property type="evidence" value="ECO:0007669"/>
    <property type="project" value="UniProtKB-KW"/>
</dbReference>
<sequence length="331" mass="37952">MDAQFHLPDILANWPWPRLVNPHYQKVSVESDAWFRSLHAFGPKAQTAFEACNFGLLAALAYPKLSEEHLRTACDLMNLFFAFDEYTDAKGPEVVGDMVDVVMDAIRDPYNPRPEGEIVLGEIARQFWARAVLTASPTFQERFVEVFQSYTSSVVEEAKDRVDKNIRSVDEYMELRRLTSGAMPCFAVIELGMDLPAEAFHHPIVQSLRLDAADLIILINDLYSYNREQARGDTHNLLSVIMRHERLDLNGAIAWLKAYSDEKIAHTLDIWEQAGALSWGPRVDTDMTEYLQGLIWWIRAIDTWHFESTRYFGVDGLAIQKHRMVTLMPRS</sequence>
<dbReference type="Pfam" id="PF19086">
    <property type="entry name" value="Terpene_syn_C_2"/>
    <property type="match status" value="1"/>
</dbReference>
<dbReference type="Gene3D" id="1.10.600.10">
    <property type="entry name" value="Farnesyl Diphosphate Synthase"/>
    <property type="match status" value="1"/>
</dbReference>
<dbReference type="OrthoDB" id="6486656at2759"/>
<comment type="similarity">
    <text evidence="2 6">Belongs to the terpene synthase family.</text>
</comment>
<evidence type="ECO:0000256" key="5">
    <source>
        <dbReference type="ARBA" id="ARBA00023239"/>
    </source>
</evidence>
<dbReference type="PANTHER" id="PTHR35201:SF4">
    <property type="entry name" value="BETA-PINACENE SYNTHASE-RELATED"/>
    <property type="match status" value="1"/>
</dbReference>
<dbReference type="InterPro" id="IPR008949">
    <property type="entry name" value="Isoprenoid_synthase_dom_sf"/>
</dbReference>
<keyword evidence="4 6" id="KW-0460">Magnesium</keyword>
<proteinExistence type="inferred from homology"/>
<keyword evidence="8" id="KW-1185">Reference proteome</keyword>
<dbReference type="SFLD" id="SFLDS00005">
    <property type="entry name" value="Isoprenoid_Synthase_Type_I"/>
    <property type="match status" value="1"/>
</dbReference>
<dbReference type="AlphaFoldDB" id="M2PH56"/>
<protein>
    <recommendedName>
        <fullName evidence="6">Terpene synthase</fullName>
        <ecNumber evidence="6">4.2.3.-</ecNumber>
    </recommendedName>
</protein>
<dbReference type="PANTHER" id="PTHR35201">
    <property type="entry name" value="TERPENE SYNTHASE"/>
    <property type="match status" value="1"/>
</dbReference>
<dbReference type="InterPro" id="IPR034686">
    <property type="entry name" value="Terpene_cyclase-like_2"/>
</dbReference>
<evidence type="ECO:0000256" key="3">
    <source>
        <dbReference type="ARBA" id="ARBA00022723"/>
    </source>
</evidence>
<name>M2PH56_CERS8</name>
<evidence type="ECO:0000256" key="2">
    <source>
        <dbReference type="ARBA" id="ARBA00006333"/>
    </source>
</evidence>
<dbReference type="EMBL" id="KB445800">
    <property type="protein sequence ID" value="EMD35369.1"/>
    <property type="molecule type" value="Genomic_DNA"/>
</dbReference>
<dbReference type="EC" id="4.2.3.-" evidence="6"/>
<comment type="cofactor">
    <cofactor evidence="1 6">
        <name>Mg(2+)</name>
        <dbReference type="ChEBI" id="CHEBI:18420"/>
    </cofactor>
</comment>
<evidence type="ECO:0000313" key="8">
    <source>
        <dbReference type="Proteomes" id="UP000016930"/>
    </source>
</evidence>
<dbReference type="HOGENOM" id="CLU_042538_5_0_1"/>
<evidence type="ECO:0000313" key="7">
    <source>
        <dbReference type="EMBL" id="EMD35369.1"/>
    </source>
</evidence>
<reference evidence="7 8" key="1">
    <citation type="journal article" date="2012" name="Proc. Natl. Acad. Sci. U.S.A.">
        <title>Comparative genomics of Ceriporiopsis subvermispora and Phanerochaete chrysosporium provide insight into selective ligninolysis.</title>
        <authorList>
            <person name="Fernandez-Fueyo E."/>
            <person name="Ruiz-Duenas F.J."/>
            <person name="Ferreira P."/>
            <person name="Floudas D."/>
            <person name="Hibbett D.S."/>
            <person name="Canessa P."/>
            <person name="Larrondo L.F."/>
            <person name="James T.Y."/>
            <person name="Seelenfreund D."/>
            <person name="Lobos S."/>
            <person name="Polanco R."/>
            <person name="Tello M."/>
            <person name="Honda Y."/>
            <person name="Watanabe T."/>
            <person name="Watanabe T."/>
            <person name="Ryu J.S."/>
            <person name="Kubicek C.P."/>
            <person name="Schmoll M."/>
            <person name="Gaskell J."/>
            <person name="Hammel K.E."/>
            <person name="St John F.J."/>
            <person name="Vanden Wymelenberg A."/>
            <person name="Sabat G."/>
            <person name="Splinter BonDurant S."/>
            <person name="Syed K."/>
            <person name="Yadav J.S."/>
            <person name="Doddapaneni H."/>
            <person name="Subramanian V."/>
            <person name="Lavin J.L."/>
            <person name="Oguiza J.A."/>
            <person name="Perez G."/>
            <person name="Pisabarro A.G."/>
            <person name="Ramirez L."/>
            <person name="Santoyo F."/>
            <person name="Master E."/>
            <person name="Coutinho P.M."/>
            <person name="Henrissat B."/>
            <person name="Lombard V."/>
            <person name="Magnuson J.K."/>
            <person name="Kuees U."/>
            <person name="Hori C."/>
            <person name="Igarashi K."/>
            <person name="Samejima M."/>
            <person name="Held B.W."/>
            <person name="Barry K.W."/>
            <person name="LaButti K.M."/>
            <person name="Lapidus A."/>
            <person name="Lindquist E.A."/>
            <person name="Lucas S.M."/>
            <person name="Riley R."/>
            <person name="Salamov A.A."/>
            <person name="Hoffmeister D."/>
            <person name="Schwenk D."/>
            <person name="Hadar Y."/>
            <person name="Yarden O."/>
            <person name="de Vries R.P."/>
            <person name="Wiebenga A."/>
            <person name="Stenlid J."/>
            <person name="Eastwood D."/>
            <person name="Grigoriev I.V."/>
            <person name="Berka R.M."/>
            <person name="Blanchette R.A."/>
            <person name="Kersten P."/>
            <person name="Martinez A.T."/>
            <person name="Vicuna R."/>
            <person name="Cullen D."/>
        </authorList>
    </citation>
    <scope>NUCLEOTIDE SEQUENCE [LARGE SCALE GENOMIC DNA]</scope>
    <source>
        <strain evidence="7 8">B</strain>
    </source>
</reference>
<keyword evidence="5 6" id="KW-0456">Lyase</keyword>
<evidence type="ECO:0000256" key="1">
    <source>
        <dbReference type="ARBA" id="ARBA00001946"/>
    </source>
</evidence>
<organism evidence="7 8">
    <name type="scientific">Ceriporiopsis subvermispora (strain B)</name>
    <name type="common">White-rot fungus</name>
    <name type="synonym">Gelatoporia subvermispora</name>
    <dbReference type="NCBI Taxonomy" id="914234"/>
    <lineage>
        <taxon>Eukaryota</taxon>
        <taxon>Fungi</taxon>
        <taxon>Dikarya</taxon>
        <taxon>Basidiomycota</taxon>
        <taxon>Agaricomycotina</taxon>
        <taxon>Agaricomycetes</taxon>
        <taxon>Polyporales</taxon>
        <taxon>Gelatoporiaceae</taxon>
        <taxon>Gelatoporia</taxon>
    </lineage>
</organism>
<keyword evidence="3 6" id="KW-0479">Metal-binding</keyword>
<evidence type="ECO:0000256" key="6">
    <source>
        <dbReference type="RuleBase" id="RU366034"/>
    </source>
</evidence>
<dbReference type="SUPFAM" id="SSF48576">
    <property type="entry name" value="Terpenoid synthases"/>
    <property type="match status" value="1"/>
</dbReference>
<evidence type="ECO:0000256" key="4">
    <source>
        <dbReference type="ARBA" id="ARBA00022842"/>
    </source>
</evidence>
<dbReference type="Proteomes" id="UP000016930">
    <property type="component" value="Unassembled WGS sequence"/>
</dbReference>
<dbReference type="SFLD" id="SFLDG01020">
    <property type="entry name" value="Terpene_Cyclase_Like_2"/>
    <property type="match status" value="1"/>
</dbReference>
<dbReference type="GO" id="GO:0010333">
    <property type="term" value="F:terpene synthase activity"/>
    <property type="evidence" value="ECO:0007669"/>
    <property type="project" value="InterPro"/>
</dbReference>